<sequence>MKLTIFQSDKGDCLLLEGESGELVLCDGGMGPSMRDSVRHELAGLREQGRELEFAYISHVDNDHINGVLQLLQDEVEWRVFDHHRDTNDPIREPHCPRPPVVKGILHNGFRDQITANNRRLEDIVTAREIESLLTAMVPPLFGTAVPELMYAADRMQAIATGISESLQISRLTAADALDIPVNQPPGVDKPSRLLYAGRPGDEFTLGSMTFTLLGPTEKELKDLRDGWNHWLRNNRDRATKLRAQLKKRVEDFSADALTDSPFDLRDWEGIPDFEGVTVPNIASLMFMVQEGERRLLLTGDCQQKFILDGLRRTGFLGHGDDHLHIDVLKVQHHGSEHNMDDNFADTVSADHYVFCGNGQHDNPDLGVLQTVFGSRSSDDKDFHFWFSTTSEAQVEGSTRRAHFAKVEALAAELVDQSDGRLTLHFNTGTGIDLPV</sequence>
<accession>A0ABT3SJV2</accession>
<dbReference type="InterPro" id="IPR052159">
    <property type="entry name" value="Competence_DNA_uptake"/>
</dbReference>
<dbReference type="SUPFAM" id="SSF56281">
    <property type="entry name" value="Metallo-hydrolase/oxidoreductase"/>
    <property type="match status" value="1"/>
</dbReference>
<proteinExistence type="predicted"/>
<dbReference type="PANTHER" id="PTHR30619">
    <property type="entry name" value="DNA INTERNALIZATION/COMPETENCE PROTEIN COMEC/REC2"/>
    <property type="match status" value="1"/>
</dbReference>
<dbReference type="Gene3D" id="3.60.15.10">
    <property type="entry name" value="Ribonuclease Z/Hydroxyacylglutathione hydrolase-like"/>
    <property type="match status" value="1"/>
</dbReference>
<protein>
    <recommendedName>
        <fullName evidence="3">MBL fold metallo-hydrolase</fullName>
    </recommendedName>
</protein>
<dbReference type="PANTHER" id="PTHR30619:SF1">
    <property type="entry name" value="RECOMBINATION PROTEIN 2"/>
    <property type="match status" value="1"/>
</dbReference>
<evidence type="ECO:0000313" key="1">
    <source>
        <dbReference type="EMBL" id="MCX2939813.1"/>
    </source>
</evidence>
<reference evidence="1 2" key="1">
    <citation type="submission" date="2022-11" db="EMBL/GenBank/DDBJ databases">
        <title>Mycobacterium sp. nov.</title>
        <authorList>
            <person name="Papic B."/>
            <person name="Spicic S."/>
            <person name="Duvnjak S."/>
        </authorList>
    </citation>
    <scope>NUCLEOTIDE SEQUENCE [LARGE SCALE GENOMIC DNA]</scope>
    <source>
        <strain evidence="1 2">CVI_P4</strain>
    </source>
</reference>
<keyword evidence="2" id="KW-1185">Reference proteome</keyword>
<dbReference type="RefSeq" id="WP_265999621.1">
    <property type="nucleotide sequence ID" value="NZ_JAPJDN010000028.1"/>
</dbReference>
<gene>
    <name evidence="1" type="ORF">ORI27_24250</name>
</gene>
<dbReference type="Proteomes" id="UP001300745">
    <property type="component" value="Unassembled WGS sequence"/>
</dbReference>
<organism evidence="1 2">
    <name type="scientific">Mycobacterium pinniadriaticum</name>
    <dbReference type="NCBI Taxonomy" id="2994102"/>
    <lineage>
        <taxon>Bacteria</taxon>
        <taxon>Bacillati</taxon>
        <taxon>Actinomycetota</taxon>
        <taxon>Actinomycetes</taxon>
        <taxon>Mycobacteriales</taxon>
        <taxon>Mycobacteriaceae</taxon>
        <taxon>Mycobacterium</taxon>
    </lineage>
</organism>
<evidence type="ECO:0008006" key="3">
    <source>
        <dbReference type="Google" id="ProtNLM"/>
    </source>
</evidence>
<evidence type="ECO:0000313" key="2">
    <source>
        <dbReference type="Proteomes" id="UP001300745"/>
    </source>
</evidence>
<dbReference type="EMBL" id="JAPJDO010000028">
    <property type="protein sequence ID" value="MCX2939813.1"/>
    <property type="molecule type" value="Genomic_DNA"/>
</dbReference>
<name>A0ABT3SJV2_9MYCO</name>
<comment type="caution">
    <text evidence="1">The sequence shown here is derived from an EMBL/GenBank/DDBJ whole genome shotgun (WGS) entry which is preliminary data.</text>
</comment>
<dbReference type="InterPro" id="IPR036866">
    <property type="entry name" value="RibonucZ/Hydroxyglut_hydro"/>
</dbReference>